<evidence type="ECO:0000313" key="3">
    <source>
        <dbReference type="Proteomes" id="UP001198220"/>
    </source>
</evidence>
<accession>A0AAE3DBA8</accession>
<feature type="transmembrane region" description="Helical" evidence="1">
    <location>
        <begin position="199"/>
        <end position="219"/>
    </location>
</feature>
<comment type="caution">
    <text evidence="2">The sequence shown here is derived from an EMBL/GenBank/DDBJ whole genome shotgun (WGS) entry which is preliminary data.</text>
</comment>
<keyword evidence="3" id="KW-1185">Reference proteome</keyword>
<dbReference type="Proteomes" id="UP001198220">
    <property type="component" value="Unassembled WGS sequence"/>
</dbReference>
<name>A0AAE3DBA8_9FIRM</name>
<reference evidence="2 3" key="1">
    <citation type="submission" date="2021-10" db="EMBL/GenBank/DDBJ databases">
        <title>Anaerobic single-cell dispensing facilitates the cultivation of human gut bacteria.</title>
        <authorList>
            <person name="Afrizal A."/>
        </authorList>
    </citation>
    <scope>NUCLEOTIDE SEQUENCE [LARGE SCALE GENOMIC DNA]</scope>
    <source>
        <strain evidence="2 3">CLA-AA-H276</strain>
    </source>
</reference>
<feature type="transmembrane region" description="Helical" evidence="1">
    <location>
        <begin position="336"/>
        <end position="352"/>
    </location>
</feature>
<feature type="transmembrane region" description="Helical" evidence="1">
    <location>
        <begin position="169"/>
        <end position="187"/>
    </location>
</feature>
<dbReference type="RefSeq" id="WP_308458805.1">
    <property type="nucleotide sequence ID" value="NZ_JAJEPS010000002.1"/>
</dbReference>
<feature type="transmembrane region" description="Helical" evidence="1">
    <location>
        <begin position="387"/>
        <end position="405"/>
    </location>
</feature>
<evidence type="ECO:0000256" key="1">
    <source>
        <dbReference type="SAM" id="Phobius"/>
    </source>
</evidence>
<feature type="transmembrane region" description="Helical" evidence="1">
    <location>
        <begin position="260"/>
        <end position="277"/>
    </location>
</feature>
<evidence type="ECO:0000313" key="2">
    <source>
        <dbReference type="EMBL" id="MCC2125361.1"/>
    </source>
</evidence>
<proteinExistence type="predicted"/>
<organism evidence="2 3">
    <name type="scientific">Hominiventricola filiformis</name>
    <dbReference type="NCBI Taxonomy" id="2885352"/>
    <lineage>
        <taxon>Bacteria</taxon>
        <taxon>Bacillati</taxon>
        <taxon>Bacillota</taxon>
        <taxon>Clostridia</taxon>
        <taxon>Lachnospirales</taxon>
        <taxon>Lachnospiraceae</taxon>
        <taxon>Hominiventricola</taxon>
    </lineage>
</organism>
<keyword evidence="1" id="KW-0812">Transmembrane</keyword>
<keyword evidence="1" id="KW-1133">Transmembrane helix</keyword>
<dbReference type="EMBL" id="JAJEPS010000002">
    <property type="protein sequence ID" value="MCC2125361.1"/>
    <property type="molecule type" value="Genomic_DNA"/>
</dbReference>
<feature type="transmembrane region" description="Helical" evidence="1">
    <location>
        <begin position="308"/>
        <end position="324"/>
    </location>
</feature>
<feature type="transmembrane region" description="Helical" evidence="1">
    <location>
        <begin position="7"/>
        <end position="26"/>
    </location>
</feature>
<gene>
    <name evidence="2" type="ORF">LKD36_04110</name>
</gene>
<dbReference type="AlphaFoldDB" id="A0AAE3DBA8"/>
<sequence length="566" mass="65089">MRNKKEWAVYLVFAVVAIGLIIRAHYGMDLTDETFYLATAKRFSEGDLAIKYDWNTAQIFGLLLVPVYRIYTGITGSNEGIIIFMRILLVLAEWITAMTLYSLLKKMGKNTTYALLIAICFFVYVRGNIITFSYYSMGMLTFLWMIFEVAAGCYLLAGIFYAISVLCMPYMAVLFAVILGYGIWALIKNHRSLAKKVWYLIAGVFLSAAGFIVIYGRYIPWSELFLYIPQMLKDPTMEKVGMLQQVADVGVYYVKYFLKYTWPMYMVSLIGASILGSRKEERLRKIWSWLLILEFFIQAVYVRTFFEAGIISTFFFLGIQMQLLYPEYRERKLEKYFLYTGIAFAIPWIFGSNVGQRVIHMGILIMDVWAAAIVYDNVRVETKWKKTIMIMPLYILVLVLGIIRFCDIYRDGFVTELNSRIEIGIMKGIYTEDLRASAYESAVDCLKKNTNKSTLLAVAGCNPWAYLDSEAQCAAYSPWEMEGDALLKEYYEMFPEKIPTVIFVPTGELSTYKSWRFSSHGSGMHEGKNAELNEVWEKIIEGKLLKKIEENGNILYKSESGRTSGL</sequence>
<protein>
    <submittedName>
        <fullName evidence="2">Uncharacterized protein</fullName>
    </submittedName>
</protein>
<keyword evidence="1" id="KW-0472">Membrane</keyword>
<feature type="transmembrane region" description="Helical" evidence="1">
    <location>
        <begin position="83"/>
        <end position="101"/>
    </location>
</feature>